<keyword evidence="10" id="KW-1185">Reference proteome</keyword>
<name>A0ABN9BC75_9NEOB</name>
<evidence type="ECO:0000313" key="9">
    <source>
        <dbReference type="EMBL" id="CAI9545138.1"/>
    </source>
</evidence>
<accession>A0ABN9BC75</accession>
<dbReference type="SMART" id="SM01404">
    <property type="entry name" value="CIMR"/>
    <property type="match status" value="1"/>
</dbReference>
<keyword evidence="2" id="KW-0813">Transport</keyword>
<dbReference type="InterPro" id="IPR009011">
    <property type="entry name" value="Man6P_isomerase_rcpt-bd_dom_sf"/>
</dbReference>
<keyword evidence="4" id="KW-0732">Signal</keyword>
<dbReference type="Gene3D" id="2.70.130.10">
    <property type="entry name" value="Mannose-6-phosphate receptor binding domain"/>
    <property type="match status" value="2"/>
</dbReference>
<dbReference type="SUPFAM" id="SSF50911">
    <property type="entry name" value="Mannose 6-phosphate receptor domain"/>
    <property type="match status" value="2"/>
</dbReference>
<feature type="domain" description="MRH" evidence="8">
    <location>
        <begin position="1"/>
        <end position="59"/>
    </location>
</feature>
<dbReference type="InterPro" id="IPR044865">
    <property type="entry name" value="MRH_dom"/>
</dbReference>
<dbReference type="Pfam" id="PF00878">
    <property type="entry name" value="CIMR"/>
    <property type="match status" value="1"/>
</dbReference>
<comment type="subcellular location">
    <subcellularLocation>
        <location evidence="1">Endomembrane system</location>
    </subcellularLocation>
</comment>
<evidence type="ECO:0000256" key="7">
    <source>
        <dbReference type="ARBA" id="ARBA00023157"/>
    </source>
</evidence>
<keyword evidence="5" id="KW-1133">Transmembrane helix</keyword>
<evidence type="ECO:0000256" key="4">
    <source>
        <dbReference type="ARBA" id="ARBA00022729"/>
    </source>
</evidence>
<evidence type="ECO:0000256" key="6">
    <source>
        <dbReference type="ARBA" id="ARBA00023136"/>
    </source>
</evidence>
<evidence type="ECO:0000256" key="1">
    <source>
        <dbReference type="ARBA" id="ARBA00004308"/>
    </source>
</evidence>
<evidence type="ECO:0000256" key="5">
    <source>
        <dbReference type="ARBA" id="ARBA00022989"/>
    </source>
</evidence>
<evidence type="ECO:0000256" key="3">
    <source>
        <dbReference type="ARBA" id="ARBA00022692"/>
    </source>
</evidence>
<sequence>MIQLSYTGGTPYNDDKKTPRSSLFTFLCDRDADIGQPEYQKEDNYTYNFKWYTKYACPAQPVECIVVDDQTNEQYDLSSLSKVQGLHTTNWYSMDEGHEKRRKYYINVCRSLIPVIGCDPFTSVCQMEYTKVSDKMVESVETSNLGVASKKPVIESSGKLILEYTNGSACINMEGNS</sequence>
<dbReference type="PANTHER" id="PTHR15071:SF0">
    <property type="entry name" value="MANNOSE 6-PHOSPHATE RECEPTOR-LIKE PROTEIN 1"/>
    <property type="match status" value="1"/>
</dbReference>
<comment type="caution">
    <text evidence="9">The sequence shown here is derived from an EMBL/GenBank/DDBJ whole genome shotgun (WGS) entry which is preliminary data.</text>
</comment>
<protein>
    <recommendedName>
        <fullName evidence="8">MRH domain-containing protein</fullName>
    </recommendedName>
</protein>
<keyword evidence="7" id="KW-1015">Disulfide bond</keyword>
<keyword evidence="3" id="KW-0812">Transmembrane</keyword>
<organism evidence="9 10">
    <name type="scientific">Staurois parvus</name>
    <dbReference type="NCBI Taxonomy" id="386267"/>
    <lineage>
        <taxon>Eukaryota</taxon>
        <taxon>Metazoa</taxon>
        <taxon>Chordata</taxon>
        <taxon>Craniata</taxon>
        <taxon>Vertebrata</taxon>
        <taxon>Euteleostomi</taxon>
        <taxon>Amphibia</taxon>
        <taxon>Batrachia</taxon>
        <taxon>Anura</taxon>
        <taxon>Neobatrachia</taxon>
        <taxon>Ranoidea</taxon>
        <taxon>Ranidae</taxon>
        <taxon>Staurois</taxon>
    </lineage>
</organism>
<dbReference type="InterPro" id="IPR000479">
    <property type="entry name" value="CIMR_rpt"/>
</dbReference>
<feature type="non-terminal residue" evidence="9">
    <location>
        <position position="177"/>
    </location>
</feature>
<evidence type="ECO:0000313" key="10">
    <source>
        <dbReference type="Proteomes" id="UP001162483"/>
    </source>
</evidence>
<proteinExistence type="predicted"/>
<gene>
    <name evidence="9" type="ORF">SPARVUS_LOCUS2604226</name>
</gene>
<dbReference type="EMBL" id="CATNWA010003338">
    <property type="protein sequence ID" value="CAI9545138.1"/>
    <property type="molecule type" value="Genomic_DNA"/>
</dbReference>
<dbReference type="Proteomes" id="UP001162483">
    <property type="component" value="Unassembled WGS sequence"/>
</dbReference>
<reference evidence="9" key="1">
    <citation type="submission" date="2023-05" db="EMBL/GenBank/DDBJ databases">
        <authorList>
            <person name="Stuckert A."/>
        </authorList>
    </citation>
    <scope>NUCLEOTIDE SEQUENCE</scope>
</reference>
<dbReference type="PROSITE" id="PS51914">
    <property type="entry name" value="MRH"/>
    <property type="match status" value="2"/>
</dbReference>
<dbReference type="PANTHER" id="PTHR15071">
    <property type="entry name" value="MANNOSE-6-PHOSPHATE RECEPTOR FAMILY MEMBER"/>
    <property type="match status" value="1"/>
</dbReference>
<evidence type="ECO:0000259" key="8">
    <source>
        <dbReference type="PROSITE" id="PS51914"/>
    </source>
</evidence>
<keyword evidence="6" id="KW-0472">Membrane</keyword>
<feature type="domain" description="MRH" evidence="8">
    <location>
        <begin position="62"/>
        <end position="177"/>
    </location>
</feature>
<evidence type="ECO:0000256" key="2">
    <source>
        <dbReference type="ARBA" id="ARBA00022448"/>
    </source>
</evidence>